<evidence type="ECO:0000256" key="1">
    <source>
        <dbReference type="ARBA" id="ARBA00023186"/>
    </source>
</evidence>
<dbReference type="PANTHER" id="PTHR34227:SF1">
    <property type="entry name" value="DIMETHYL SULFOXIDE REDUCTASE CHAPERONE-RELATED"/>
    <property type="match status" value="1"/>
</dbReference>
<dbReference type="Proteomes" id="UP001596516">
    <property type="component" value="Unassembled WGS sequence"/>
</dbReference>
<organism evidence="2 3">
    <name type="scientific">Plastorhodobacter daqingensis</name>
    <dbReference type="NCBI Taxonomy" id="1387281"/>
    <lineage>
        <taxon>Bacteria</taxon>
        <taxon>Pseudomonadati</taxon>
        <taxon>Pseudomonadota</taxon>
        <taxon>Alphaproteobacteria</taxon>
        <taxon>Rhodobacterales</taxon>
        <taxon>Paracoccaceae</taxon>
        <taxon>Plastorhodobacter</taxon>
    </lineage>
</organism>
<dbReference type="EMBL" id="JBHTFQ010000005">
    <property type="protein sequence ID" value="MFC7704707.1"/>
    <property type="molecule type" value="Genomic_DNA"/>
</dbReference>
<protein>
    <submittedName>
        <fullName evidence="2">Molecular chaperone</fullName>
    </submittedName>
</protein>
<dbReference type="InterPro" id="IPR020945">
    <property type="entry name" value="DMSO/NO3_reduct_chaperone"/>
</dbReference>
<comment type="caution">
    <text evidence="2">The sequence shown here is derived from an EMBL/GenBank/DDBJ whole genome shotgun (WGS) entry which is preliminary data.</text>
</comment>
<dbReference type="Pfam" id="PF02613">
    <property type="entry name" value="Nitrate_red_del"/>
    <property type="match status" value="1"/>
</dbReference>
<dbReference type="SUPFAM" id="SSF89155">
    <property type="entry name" value="TorD-like"/>
    <property type="match status" value="1"/>
</dbReference>
<sequence length="207" mass="22469">MHPSPDPSQIRTADQDDQMRAQAYRLLAALLAAPPDADLLNRLAALSGDGSDWGRAIGALAESAATMSAPEVEREFNRLFIGVQTGELVPYASYYITGFLHDRPLVSLRGDMLRLGIARTGEMSEPEDHIAGLAEIMAGLIEGAFPGAAQEPAKSQEQARFQDRYLFSWAPRFFADLEAAPSARFYRAVGRCGALLMEIEQNAAALT</sequence>
<dbReference type="RefSeq" id="WP_377403302.1">
    <property type="nucleotide sequence ID" value="NZ_JBHTFQ010000005.1"/>
</dbReference>
<accession>A0ABW2UN93</accession>
<name>A0ABW2UN93_9RHOB</name>
<keyword evidence="3" id="KW-1185">Reference proteome</keyword>
<proteinExistence type="predicted"/>
<dbReference type="InterPro" id="IPR036411">
    <property type="entry name" value="TorD-like_sf"/>
</dbReference>
<dbReference type="PANTHER" id="PTHR34227">
    <property type="entry name" value="CHAPERONE PROTEIN YCDY"/>
    <property type="match status" value="1"/>
</dbReference>
<reference evidence="3" key="1">
    <citation type="journal article" date="2019" name="Int. J. Syst. Evol. Microbiol.">
        <title>The Global Catalogue of Microorganisms (GCM) 10K type strain sequencing project: providing services to taxonomists for standard genome sequencing and annotation.</title>
        <authorList>
            <consortium name="The Broad Institute Genomics Platform"/>
            <consortium name="The Broad Institute Genome Sequencing Center for Infectious Disease"/>
            <person name="Wu L."/>
            <person name="Ma J."/>
        </authorList>
    </citation>
    <scope>NUCLEOTIDE SEQUENCE [LARGE SCALE GENOMIC DNA]</scope>
    <source>
        <strain evidence="3">CGMCC 1.12750</strain>
    </source>
</reference>
<evidence type="ECO:0000313" key="3">
    <source>
        <dbReference type="Proteomes" id="UP001596516"/>
    </source>
</evidence>
<keyword evidence="1" id="KW-0143">Chaperone</keyword>
<evidence type="ECO:0000313" key="2">
    <source>
        <dbReference type="EMBL" id="MFC7704707.1"/>
    </source>
</evidence>
<dbReference type="Gene3D" id="1.10.3480.10">
    <property type="entry name" value="TorD-like"/>
    <property type="match status" value="1"/>
</dbReference>
<gene>
    <name evidence="2" type="ORF">ACFQXB_10935</name>
</gene>
<dbReference type="InterPro" id="IPR050289">
    <property type="entry name" value="TorD/DmsD_chaperones"/>
</dbReference>